<evidence type="ECO:0000313" key="2">
    <source>
        <dbReference type="EMBL" id="AUX92506.1"/>
    </source>
</evidence>
<dbReference type="EMBL" id="CP026377">
    <property type="protein sequence ID" value="AUX92506.1"/>
    <property type="molecule type" value="Genomic_DNA"/>
</dbReference>
<accession>A0A2L0ID19</accession>
<name>A0A2L0ID19_9GAMM</name>
<evidence type="ECO:0000313" key="3">
    <source>
        <dbReference type="Proteomes" id="UP000238365"/>
    </source>
</evidence>
<reference evidence="2 3" key="1">
    <citation type="submission" date="2018-01" db="EMBL/GenBank/DDBJ databases">
        <title>Complete and assembled Genome of Pantoea gaviniae DSM22758T.</title>
        <authorList>
            <person name="Stevens M.J.A."/>
            <person name="Zurfluh K."/>
            <person name="Stephan R."/>
        </authorList>
    </citation>
    <scope>NUCLEOTIDE SEQUENCE [LARGE SCALE GENOMIC DNA]</scope>
    <source>
        <strain evidence="2 3">DSM 22758</strain>
    </source>
</reference>
<keyword evidence="1" id="KW-1133">Transmembrane helix</keyword>
<dbReference type="RefSeq" id="WP_104956397.1">
    <property type="nucleotide sequence ID" value="NZ_CP026377.1"/>
</dbReference>
<feature type="transmembrane region" description="Helical" evidence="1">
    <location>
        <begin position="76"/>
        <end position="94"/>
    </location>
</feature>
<feature type="transmembrane region" description="Helical" evidence="1">
    <location>
        <begin position="52"/>
        <end position="70"/>
    </location>
</feature>
<evidence type="ECO:0008006" key="4">
    <source>
        <dbReference type="Google" id="ProtNLM"/>
    </source>
</evidence>
<keyword evidence="3" id="KW-1185">Reference proteome</keyword>
<dbReference type="Proteomes" id="UP000238365">
    <property type="component" value="Chromosome"/>
</dbReference>
<protein>
    <recommendedName>
        <fullName evidence="4">DUF2269 domain-containing protein</fullName>
    </recommendedName>
</protein>
<sequence length="162" mass="18068">MSYDVIKMVHALAAVAATGPLLFAPWLSARLKRCQSENAALLLQGLDVTDRYYNIAGWILMLSGIGMFWLHDWHRLFQIWFLLSVAIFVIDSLAEKRLRDPANTALATLRPGDAEWSANVARLHKAVVAQMICTAAILMVMLLHSQLDINLLTVAPFHWGSA</sequence>
<organism evidence="2 3">
    <name type="scientific">Mixta gaviniae</name>
    <dbReference type="NCBI Taxonomy" id="665914"/>
    <lineage>
        <taxon>Bacteria</taxon>
        <taxon>Pseudomonadati</taxon>
        <taxon>Pseudomonadota</taxon>
        <taxon>Gammaproteobacteria</taxon>
        <taxon>Enterobacterales</taxon>
        <taxon>Erwiniaceae</taxon>
        <taxon>Mixta</taxon>
    </lineage>
</organism>
<dbReference type="KEGG" id="pgz:C2E15_05055"/>
<gene>
    <name evidence="2" type="ORF">C2E15_05055</name>
</gene>
<feature type="transmembrane region" description="Helical" evidence="1">
    <location>
        <begin position="126"/>
        <end position="147"/>
    </location>
</feature>
<keyword evidence="1" id="KW-0472">Membrane</keyword>
<dbReference type="AlphaFoldDB" id="A0A2L0ID19"/>
<proteinExistence type="predicted"/>
<evidence type="ECO:0000256" key="1">
    <source>
        <dbReference type="SAM" id="Phobius"/>
    </source>
</evidence>
<keyword evidence="1" id="KW-0812">Transmembrane</keyword>
<feature type="transmembrane region" description="Helical" evidence="1">
    <location>
        <begin position="12"/>
        <end position="31"/>
    </location>
</feature>